<evidence type="ECO:0000259" key="2">
    <source>
        <dbReference type="Pfam" id="PF10785"/>
    </source>
</evidence>
<feature type="domain" description="NADH-ubiquinone oxidoreductase 21kDa subunit N-terminal" evidence="2">
    <location>
        <begin position="8"/>
        <end position="95"/>
    </location>
</feature>
<organism evidence="4 5">
    <name type="scientific">Saccharomycopsis crataegensis</name>
    <dbReference type="NCBI Taxonomy" id="43959"/>
    <lineage>
        <taxon>Eukaryota</taxon>
        <taxon>Fungi</taxon>
        <taxon>Dikarya</taxon>
        <taxon>Ascomycota</taxon>
        <taxon>Saccharomycotina</taxon>
        <taxon>Saccharomycetes</taxon>
        <taxon>Saccharomycopsidaceae</taxon>
        <taxon>Saccharomycopsis</taxon>
    </lineage>
</organism>
<dbReference type="InterPro" id="IPR053229">
    <property type="entry name" value="NADH-Q_oxidrdct_subunit"/>
</dbReference>
<accession>A0AAV5QEH4</accession>
<dbReference type="Proteomes" id="UP001360560">
    <property type="component" value="Unassembled WGS sequence"/>
</dbReference>
<proteinExistence type="predicted"/>
<evidence type="ECO:0000313" key="5">
    <source>
        <dbReference type="Proteomes" id="UP001360560"/>
    </source>
</evidence>
<dbReference type="PANTHER" id="PTHR34062">
    <property type="entry name" value="OXIDOREDUCTASE 21 KDA SUBUNIT, PUTATIVE (AFU_ORTHOLOGUE AFUA_4G04750)-RELATED"/>
    <property type="match status" value="1"/>
</dbReference>
<feature type="domain" description="NADH-ubiquinone oxidoreductase 21kDa subunit C-terminal fungi" evidence="3">
    <location>
        <begin position="105"/>
        <end position="157"/>
    </location>
</feature>
<dbReference type="Pfam" id="PF12853">
    <property type="entry name" value="NADH_u_ox_C"/>
    <property type="match status" value="1"/>
</dbReference>
<reference evidence="4 5" key="1">
    <citation type="journal article" date="2023" name="Elife">
        <title>Identification of key yeast species and microbe-microbe interactions impacting larval growth of Drosophila in the wild.</title>
        <authorList>
            <person name="Mure A."/>
            <person name="Sugiura Y."/>
            <person name="Maeda R."/>
            <person name="Honda K."/>
            <person name="Sakurai N."/>
            <person name="Takahashi Y."/>
            <person name="Watada M."/>
            <person name="Katoh T."/>
            <person name="Gotoh A."/>
            <person name="Gotoh Y."/>
            <person name="Taniguchi I."/>
            <person name="Nakamura K."/>
            <person name="Hayashi T."/>
            <person name="Katayama T."/>
            <person name="Uemura T."/>
            <person name="Hattori Y."/>
        </authorList>
    </citation>
    <scope>NUCLEOTIDE SEQUENCE [LARGE SCALE GENOMIC DNA]</scope>
    <source>
        <strain evidence="4 5">SC-9</strain>
    </source>
</reference>
<dbReference type="InterPro" id="IPR019721">
    <property type="entry name" value="NADH-UbQ_OxRdtase_su21_N"/>
</dbReference>
<dbReference type="Pfam" id="PF10785">
    <property type="entry name" value="NADH-u_ox-rdase"/>
    <property type="match status" value="1"/>
</dbReference>
<dbReference type="RefSeq" id="XP_064850243.1">
    <property type="nucleotide sequence ID" value="XM_064994171.1"/>
</dbReference>
<keyword evidence="1" id="KW-1133">Transmembrane helix</keyword>
<dbReference type="InterPro" id="IPR024549">
    <property type="entry name" value="NADH-UbQ_OxRdtase_su21_C_fun"/>
</dbReference>
<dbReference type="PANTHER" id="PTHR34062:SF1">
    <property type="entry name" value="NADH-UBIQUINONE OXIDOREDUCTASE 21KDA SUBUNIT N-TERMINAL DOMAIN-CONTAINING PROTEIN"/>
    <property type="match status" value="1"/>
</dbReference>
<evidence type="ECO:0000313" key="4">
    <source>
        <dbReference type="EMBL" id="GMM33243.1"/>
    </source>
</evidence>
<dbReference type="GeneID" id="90071222"/>
<feature type="transmembrane region" description="Helical" evidence="1">
    <location>
        <begin position="64"/>
        <end position="83"/>
    </location>
</feature>
<dbReference type="EMBL" id="BTFZ01000001">
    <property type="protein sequence ID" value="GMM33243.1"/>
    <property type="molecule type" value="Genomic_DNA"/>
</dbReference>
<name>A0AAV5QEH4_9ASCO</name>
<keyword evidence="1" id="KW-0812">Transmembrane</keyword>
<gene>
    <name evidence="4" type="ORF">DASC09_005680</name>
</gene>
<comment type="caution">
    <text evidence="4">The sequence shown here is derived from an EMBL/GenBank/DDBJ whole genome shotgun (WGS) entry which is preliminary data.</text>
</comment>
<keyword evidence="5" id="KW-1185">Reference proteome</keyword>
<evidence type="ECO:0008006" key="6">
    <source>
        <dbReference type="Google" id="ProtNLM"/>
    </source>
</evidence>
<dbReference type="AlphaFoldDB" id="A0AAV5QEH4"/>
<keyword evidence="1" id="KW-0472">Membrane</keyword>
<protein>
    <recommendedName>
        <fullName evidence="6">NADH-ubiquinone oxidoreductase 21 kDa subunit</fullName>
    </recommendedName>
</protein>
<feature type="transmembrane region" description="Helical" evidence="1">
    <location>
        <begin position="31"/>
        <end position="48"/>
    </location>
</feature>
<sequence length="175" mass="19691">MSNPAPSTSFTKIDTDPEFSKVVRYFRSSDYGVIAASTFFFPALLTAFEKAEPVNGKSFKRPPASILRLGGLLGLVGGFFIAYNRSTQRFWGWSENSRELAKYKAEIKSQLIKGEPAHGKSSLSPWLQDIANRNSQNSQVMLSVIPWFNFVKHPYHGNEKLIEEIKAEIASEQKQ</sequence>
<evidence type="ECO:0000256" key="1">
    <source>
        <dbReference type="SAM" id="Phobius"/>
    </source>
</evidence>
<evidence type="ECO:0000259" key="3">
    <source>
        <dbReference type="Pfam" id="PF12853"/>
    </source>
</evidence>